<protein>
    <submittedName>
        <fullName evidence="1">Uncharacterized protein</fullName>
    </submittedName>
</protein>
<comment type="caution">
    <text evidence="1">The sequence shown here is derived from an EMBL/GenBank/DDBJ whole genome shotgun (WGS) entry which is preliminary data.</text>
</comment>
<evidence type="ECO:0000313" key="1">
    <source>
        <dbReference type="EMBL" id="MPC76090.1"/>
    </source>
</evidence>
<accession>A0A5B7HUA4</accession>
<dbReference type="EMBL" id="VSRR010042566">
    <property type="protein sequence ID" value="MPC76090.1"/>
    <property type="molecule type" value="Genomic_DNA"/>
</dbReference>
<sequence length="17" mass="2066">MTFFLPLETQHLTQTKM</sequence>
<name>A0A5B7HUA4_PORTR</name>
<proteinExistence type="predicted"/>
<organism evidence="1 2">
    <name type="scientific">Portunus trituberculatus</name>
    <name type="common">Swimming crab</name>
    <name type="synonym">Neptunus trituberculatus</name>
    <dbReference type="NCBI Taxonomy" id="210409"/>
    <lineage>
        <taxon>Eukaryota</taxon>
        <taxon>Metazoa</taxon>
        <taxon>Ecdysozoa</taxon>
        <taxon>Arthropoda</taxon>
        <taxon>Crustacea</taxon>
        <taxon>Multicrustacea</taxon>
        <taxon>Malacostraca</taxon>
        <taxon>Eumalacostraca</taxon>
        <taxon>Eucarida</taxon>
        <taxon>Decapoda</taxon>
        <taxon>Pleocyemata</taxon>
        <taxon>Brachyura</taxon>
        <taxon>Eubrachyura</taxon>
        <taxon>Portunoidea</taxon>
        <taxon>Portunidae</taxon>
        <taxon>Portuninae</taxon>
        <taxon>Portunus</taxon>
    </lineage>
</organism>
<keyword evidence="2" id="KW-1185">Reference proteome</keyword>
<evidence type="ECO:0000313" key="2">
    <source>
        <dbReference type="Proteomes" id="UP000324222"/>
    </source>
</evidence>
<reference evidence="1 2" key="1">
    <citation type="submission" date="2019-05" db="EMBL/GenBank/DDBJ databases">
        <title>Another draft genome of Portunus trituberculatus and its Hox gene families provides insights of decapod evolution.</title>
        <authorList>
            <person name="Jeong J.-H."/>
            <person name="Song I."/>
            <person name="Kim S."/>
            <person name="Choi T."/>
            <person name="Kim D."/>
            <person name="Ryu S."/>
            <person name="Kim W."/>
        </authorList>
    </citation>
    <scope>NUCLEOTIDE SEQUENCE [LARGE SCALE GENOMIC DNA]</scope>
    <source>
        <tissue evidence="1">Muscle</tissue>
    </source>
</reference>
<gene>
    <name evidence="1" type="ORF">E2C01_070494</name>
</gene>
<dbReference type="AlphaFoldDB" id="A0A5B7HUA4"/>
<dbReference type="Proteomes" id="UP000324222">
    <property type="component" value="Unassembled WGS sequence"/>
</dbReference>